<feature type="signal peptide" evidence="3">
    <location>
        <begin position="1"/>
        <end position="22"/>
    </location>
</feature>
<dbReference type="SUPFAM" id="SSF53850">
    <property type="entry name" value="Periplasmic binding protein-like II"/>
    <property type="match status" value="1"/>
</dbReference>
<comment type="similarity">
    <text evidence="2">Belongs to the bacterial solute-binding protein 1 family.</text>
</comment>
<name>A0A1M5ZXZ5_9RHOB</name>
<dbReference type="Proteomes" id="UP000184292">
    <property type="component" value="Unassembled WGS sequence"/>
</dbReference>
<dbReference type="Gene3D" id="3.40.190.10">
    <property type="entry name" value="Periplasmic binding protein-like II"/>
    <property type="match status" value="2"/>
</dbReference>
<accession>A0A1M5ZXZ5</accession>
<dbReference type="PANTHER" id="PTHR43649">
    <property type="entry name" value="ARABINOSE-BINDING PROTEIN-RELATED"/>
    <property type="match status" value="1"/>
</dbReference>
<dbReference type="EMBL" id="FQYO01000001">
    <property type="protein sequence ID" value="SHI29026.1"/>
    <property type="molecule type" value="Genomic_DNA"/>
</dbReference>
<gene>
    <name evidence="4" type="ORF">SAMN05444417_0041</name>
</gene>
<dbReference type="InterPro" id="IPR006059">
    <property type="entry name" value="SBP"/>
</dbReference>
<evidence type="ECO:0000313" key="5">
    <source>
        <dbReference type="Proteomes" id="UP000184292"/>
    </source>
</evidence>
<evidence type="ECO:0000256" key="2">
    <source>
        <dbReference type="ARBA" id="ARBA00008520"/>
    </source>
</evidence>
<keyword evidence="3" id="KW-0732">Signal</keyword>
<keyword evidence="5" id="KW-1185">Reference proteome</keyword>
<dbReference type="RefSeq" id="WP_083600937.1">
    <property type="nucleotide sequence ID" value="NZ_FQYO01000001.1"/>
</dbReference>
<dbReference type="Pfam" id="PF13416">
    <property type="entry name" value="SBP_bac_8"/>
    <property type="match status" value="1"/>
</dbReference>
<dbReference type="InterPro" id="IPR050490">
    <property type="entry name" value="Bact_solute-bd_prot1"/>
</dbReference>
<evidence type="ECO:0000256" key="3">
    <source>
        <dbReference type="SAM" id="SignalP"/>
    </source>
</evidence>
<evidence type="ECO:0000256" key="1">
    <source>
        <dbReference type="ARBA" id="ARBA00004418"/>
    </source>
</evidence>
<sequence>MRVSTLLASAAITAAGWTAASAQDVTFYYDKSGWDEGFAALIEGASEASGLDIAGQQQTPTDRYQAYIMSSIAGGATPAIFTWWNGKQLDSLVETGEIADLTALWDEAIEAGWFSEAERELFSVDGTPYAIPLNVARWPVLYNKDAFEAAGIEQPPQSWDELIAAADALKEAGYVPFNAPAVGGWMGFIWFSELMIRTDPDAFVGLTDGSVPYDGPEVQRAMEIWTDFYERGYFTDAREQDETRFMVNEEAAMYLIGEWTAGILANRGMEPGEQIGAFLLPPIDAETENSVIVEAAPIVFSADAMEEMPALMDAARYLMSPEAGNALGAANGIYSGNLMTDAPNAIVSDVNAIIAEDAPRSIVRWWEAVPPELQGDLVSQMNAFMLDPTEENAQRVMDDMQALNESYWAFQ</sequence>
<dbReference type="STRING" id="1447782.SAMN05444417_0041"/>
<feature type="chain" id="PRO_5012206501" evidence="3">
    <location>
        <begin position="23"/>
        <end position="411"/>
    </location>
</feature>
<comment type="subcellular location">
    <subcellularLocation>
        <location evidence="1">Periplasm</location>
    </subcellularLocation>
</comment>
<dbReference type="PANTHER" id="PTHR43649:SF14">
    <property type="entry name" value="BLR3389 PROTEIN"/>
    <property type="match status" value="1"/>
</dbReference>
<dbReference type="OrthoDB" id="9811951at2"/>
<organism evidence="4 5">
    <name type="scientific">Wenxinia saemankumensis</name>
    <dbReference type="NCBI Taxonomy" id="1447782"/>
    <lineage>
        <taxon>Bacteria</taxon>
        <taxon>Pseudomonadati</taxon>
        <taxon>Pseudomonadota</taxon>
        <taxon>Alphaproteobacteria</taxon>
        <taxon>Rhodobacterales</taxon>
        <taxon>Roseobacteraceae</taxon>
        <taxon>Wenxinia</taxon>
    </lineage>
</organism>
<protein>
    <submittedName>
        <fullName evidence="4">Carbohydrate ABC transporter substrate-binding protein, CUT1 family</fullName>
    </submittedName>
</protein>
<proteinExistence type="inferred from homology"/>
<reference evidence="4 5" key="1">
    <citation type="submission" date="2016-11" db="EMBL/GenBank/DDBJ databases">
        <authorList>
            <person name="Jaros S."/>
            <person name="Januszkiewicz K."/>
            <person name="Wedrychowicz H."/>
        </authorList>
    </citation>
    <scope>NUCLEOTIDE SEQUENCE [LARGE SCALE GENOMIC DNA]</scope>
    <source>
        <strain evidence="4 5">DSM 100565</strain>
    </source>
</reference>
<dbReference type="AlphaFoldDB" id="A0A1M5ZXZ5"/>
<dbReference type="GO" id="GO:0042597">
    <property type="term" value="C:periplasmic space"/>
    <property type="evidence" value="ECO:0007669"/>
    <property type="project" value="UniProtKB-SubCell"/>
</dbReference>
<evidence type="ECO:0000313" key="4">
    <source>
        <dbReference type="EMBL" id="SHI29026.1"/>
    </source>
</evidence>